<dbReference type="Gene3D" id="2.170.130.10">
    <property type="entry name" value="TonB-dependent receptor, plug domain"/>
    <property type="match status" value="1"/>
</dbReference>
<protein>
    <recommendedName>
        <fullName evidence="2">Outer membrane protein beta-barrel domain-containing protein</fullName>
    </recommendedName>
</protein>
<feature type="chain" id="PRO_5001761622" description="Outer membrane protein beta-barrel domain-containing protein" evidence="1">
    <location>
        <begin position="23"/>
        <end position="794"/>
    </location>
</feature>
<dbReference type="InterPro" id="IPR041700">
    <property type="entry name" value="OMP_b-brl_3"/>
</dbReference>
<name>A0A081PCN1_9SPHI</name>
<dbReference type="RefSeq" id="WP_074963981.1">
    <property type="nucleotide sequence ID" value="NZ_JNFF01000116.1"/>
</dbReference>
<dbReference type="OrthoDB" id="606851at2"/>
<evidence type="ECO:0000313" key="3">
    <source>
        <dbReference type="EMBL" id="KEQ28454.1"/>
    </source>
</evidence>
<dbReference type="SUPFAM" id="SSF49464">
    <property type="entry name" value="Carboxypeptidase regulatory domain-like"/>
    <property type="match status" value="1"/>
</dbReference>
<keyword evidence="1" id="KW-0732">Signal</keyword>
<evidence type="ECO:0000259" key="2">
    <source>
        <dbReference type="Pfam" id="PF14905"/>
    </source>
</evidence>
<proteinExistence type="predicted"/>
<feature type="domain" description="Outer membrane protein beta-barrel" evidence="2">
    <location>
        <begin position="369"/>
        <end position="770"/>
    </location>
</feature>
<gene>
    <name evidence="3" type="ORF">N180_02140</name>
</gene>
<dbReference type="InterPro" id="IPR037066">
    <property type="entry name" value="Plug_dom_sf"/>
</dbReference>
<dbReference type="PANTHER" id="PTHR40980">
    <property type="entry name" value="PLUG DOMAIN-CONTAINING PROTEIN"/>
    <property type="match status" value="1"/>
</dbReference>
<dbReference type="InterPro" id="IPR008969">
    <property type="entry name" value="CarboxyPept-like_regulatory"/>
</dbReference>
<keyword evidence="4" id="KW-1185">Reference proteome</keyword>
<organism evidence="3 4">
    <name type="scientific">Pedobacter antarcticus 4BY</name>
    <dbReference type="NCBI Taxonomy" id="1358423"/>
    <lineage>
        <taxon>Bacteria</taxon>
        <taxon>Pseudomonadati</taxon>
        <taxon>Bacteroidota</taxon>
        <taxon>Sphingobacteriia</taxon>
        <taxon>Sphingobacteriales</taxon>
        <taxon>Sphingobacteriaceae</taxon>
        <taxon>Pedobacter</taxon>
    </lineage>
</organism>
<comment type="caution">
    <text evidence="3">The sequence shown here is derived from an EMBL/GenBank/DDBJ whole genome shotgun (WGS) entry which is preliminary data.</text>
</comment>
<reference evidence="3 4" key="1">
    <citation type="journal article" date="1992" name="Int. J. Syst. Bacteriol.">
        <title>Sphingobacterium antarcticus sp. nov. a Psychrotrophic Bacterium from the Soils of Schirmacher Oasis, Antarctica.</title>
        <authorList>
            <person name="Shivaji S."/>
            <person name="Ray M.K."/>
            <person name="Rao N.S."/>
            <person name="Saiserr L."/>
            <person name="Jagannadham M.V."/>
            <person name="Kumar G.S."/>
            <person name="Reddy G."/>
            <person name="Bhargava P.M."/>
        </authorList>
    </citation>
    <scope>NUCLEOTIDE SEQUENCE [LARGE SCALE GENOMIC DNA]</scope>
    <source>
        <strain evidence="3 4">4BY</strain>
    </source>
</reference>
<dbReference type="PANTHER" id="PTHR40980:SF4">
    <property type="entry name" value="TONB-DEPENDENT RECEPTOR-LIKE BETA-BARREL DOMAIN-CONTAINING PROTEIN"/>
    <property type="match status" value="1"/>
</dbReference>
<dbReference type="eggNOG" id="COG1629">
    <property type="taxonomic scope" value="Bacteria"/>
</dbReference>
<dbReference type="EMBL" id="JNFF01000116">
    <property type="protein sequence ID" value="KEQ28454.1"/>
    <property type="molecule type" value="Genomic_DNA"/>
</dbReference>
<evidence type="ECO:0000256" key="1">
    <source>
        <dbReference type="SAM" id="SignalP"/>
    </source>
</evidence>
<dbReference type="SUPFAM" id="SSF56935">
    <property type="entry name" value="Porins"/>
    <property type="match status" value="1"/>
</dbReference>
<feature type="signal peptide" evidence="1">
    <location>
        <begin position="1"/>
        <end position="22"/>
    </location>
</feature>
<dbReference type="Pfam" id="PF14905">
    <property type="entry name" value="OMP_b-brl_3"/>
    <property type="match status" value="1"/>
</dbReference>
<dbReference type="AlphaFoldDB" id="A0A081PCN1"/>
<accession>A0A081PCN1</accession>
<dbReference type="Proteomes" id="UP000028007">
    <property type="component" value="Unassembled WGS sequence"/>
</dbReference>
<sequence>MFKFASFLLFAGMFLLVNRSSAQYKIIGNVSGEDGSAAAISVTITNKDNFSKITRTDILGRFIFNDLKKDNYLLLFSSVDFGEIQHKLLLAADTVISVKLEKSAIELQNVEIRSTKALIEKRVDRTIFNVNGSVAAIGSDALELMSKVPGIRVVNDRVSLVGKGSINIMINDKLTPLSEDDLANYLRSIPSDHISRIEVITNPSAKYDAQGNNGLINIVLKKSVAEGFKGAVNLGFTQATHHTGSGGGNLSFRKDKITLFTNFNFRKGSTVPFEQSSIFYPTQTWNIVNKDRNFRIVPSGQLGLDYQISKNTIAGISYNAGLTDFHSEENIKTTVFNKAGAIDSLLNSDANAKIKSNYKTANFYLKQLIDTMGKQLVINADWFKYRDDNQRFFDNTTYNQDGGIIPGSFAQYLSSSGQNIDLYTLKADVDLPYKAFTLSLGAKASFIKNKSDVSFYRMKNDIYEIDNSQTNLFNYTENTQALYFNLNKTINNWDFQMGLRAEYTQIEGVSVNSTTGDDYLRLFPTLFISYRKNEESEFSLNYGRRINRPAYKKLNPFRWYSNQYSYAEGNPFLRPSYNNNIELSHTYSKVLTTTLSFNNTNDGYSNVNFTDVNTNIQILRPLNLITSYQYQLSNSIIFNQLKWLESVNQLDVYYVRSNSSIAQTLPGLNGFGAYFSSSNQVVFNKVRTMMGELNFWYQFPGVNELNKMKSQYRLDIGFKRLLLDNKLQLALNVSDILKSGKERYSSIVNGIGQEYKNYYDSQYLRLTVRYNFGNEKIKQQDHKPGNEEERRRSN</sequence>
<evidence type="ECO:0000313" key="4">
    <source>
        <dbReference type="Proteomes" id="UP000028007"/>
    </source>
</evidence>